<feature type="region of interest" description="Disordered" evidence="1">
    <location>
        <begin position="242"/>
        <end position="268"/>
    </location>
</feature>
<dbReference type="Proteomes" id="UP001634007">
    <property type="component" value="Unassembled WGS sequence"/>
</dbReference>
<dbReference type="EMBL" id="JBJKBG010000003">
    <property type="protein sequence ID" value="KAL3746304.1"/>
    <property type="molecule type" value="Genomic_DNA"/>
</dbReference>
<dbReference type="PANTHER" id="PTHR31286">
    <property type="entry name" value="GLYCINE-RICH CELL WALL STRUCTURAL PROTEIN 1.8-LIKE"/>
    <property type="match status" value="1"/>
</dbReference>
<evidence type="ECO:0000313" key="3">
    <source>
        <dbReference type="EMBL" id="KAL3746304.1"/>
    </source>
</evidence>
<accession>A0ABD3L3P3</accession>
<feature type="domain" description="DUF4283" evidence="2">
    <location>
        <begin position="15"/>
        <end position="91"/>
    </location>
</feature>
<evidence type="ECO:0000313" key="4">
    <source>
        <dbReference type="Proteomes" id="UP001634007"/>
    </source>
</evidence>
<reference evidence="3 4" key="1">
    <citation type="submission" date="2024-11" db="EMBL/GenBank/DDBJ databases">
        <title>Chromosome-level genome assembly of Eucalyptus globulus Labill. provides insights into its genome evolution.</title>
        <authorList>
            <person name="Li X."/>
        </authorList>
    </citation>
    <scope>NUCLEOTIDE SEQUENCE [LARGE SCALE GENOMIC DNA]</scope>
    <source>
        <strain evidence="3">CL2024</strain>
        <tissue evidence="3">Fresh tender leaves</tissue>
    </source>
</reference>
<protein>
    <recommendedName>
        <fullName evidence="2">DUF4283 domain-containing protein</fullName>
    </recommendedName>
</protein>
<gene>
    <name evidence="3" type="ORF">ACJRO7_015285</name>
</gene>
<dbReference type="PANTHER" id="PTHR31286:SF99">
    <property type="entry name" value="DUF4283 DOMAIN-CONTAINING PROTEIN"/>
    <property type="match status" value="1"/>
</dbReference>
<name>A0ABD3L3P3_EUCGL</name>
<sequence length="268" mass="29718">MVNLSAEVLQAADPKWNEFLVGDYVGKRLPFQLTEQALKGTWGPKLVDVLADDQGFYFFHVPDPVFRTKILEEGHITVARILLILRQWRPLMELKKSKQSSIPVWIRLKNLPLDLWSAPAISAIASSIGKPLHVDQRTEGKRMISFARVCVEIQANHPKVFVVEVNVDGVARSIAVEYEWKPVECLKCGVFGHNCDAPSKPSRPLTTKMGKSPALAPAAPVLDVALVPEAPATSEQGWVQVRNKKKEKKEKEGSLLGGGRLVPTNDEC</sequence>
<dbReference type="InterPro" id="IPR040256">
    <property type="entry name" value="At4g02000-like"/>
</dbReference>
<comment type="caution">
    <text evidence="3">The sequence shown here is derived from an EMBL/GenBank/DDBJ whole genome shotgun (WGS) entry which is preliminary data.</text>
</comment>
<dbReference type="AlphaFoldDB" id="A0ABD3L3P3"/>
<keyword evidence="4" id="KW-1185">Reference proteome</keyword>
<proteinExistence type="predicted"/>
<evidence type="ECO:0000259" key="2">
    <source>
        <dbReference type="Pfam" id="PF14111"/>
    </source>
</evidence>
<organism evidence="3 4">
    <name type="scientific">Eucalyptus globulus</name>
    <name type="common">Tasmanian blue gum</name>
    <dbReference type="NCBI Taxonomy" id="34317"/>
    <lineage>
        <taxon>Eukaryota</taxon>
        <taxon>Viridiplantae</taxon>
        <taxon>Streptophyta</taxon>
        <taxon>Embryophyta</taxon>
        <taxon>Tracheophyta</taxon>
        <taxon>Spermatophyta</taxon>
        <taxon>Magnoliopsida</taxon>
        <taxon>eudicotyledons</taxon>
        <taxon>Gunneridae</taxon>
        <taxon>Pentapetalae</taxon>
        <taxon>rosids</taxon>
        <taxon>malvids</taxon>
        <taxon>Myrtales</taxon>
        <taxon>Myrtaceae</taxon>
        <taxon>Myrtoideae</taxon>
        <taxon>Eucalypteae</taxon>
        <taxon>Eucalyptus</taxon>
    </lineage>
</organism>
<dbReference type="InterPro" id="IPR025558">
    <property type="entry name" value="DUF4283"/>
</dbReference>
<evidence type="ECO:0000256" key="1">
    <source>
        <dbReference type="SAM" id="MobiDB-lite"/>
    </source>
</evidence>
<dbReference type="Pfam" id="PF14111">
    <property type="entry name" value="DUF4283"/>
    <property type="match status" value="1"/>
</dbReference>